<feature type="domain" description="AMP-binding enzyme C-terminal" evidence="7">
    <location>
        <begin position="112"/>
        <end position="188"/>
    </location>
</feature>
<sequence length="420" mass="44264">MTETTFTTFCGEVRADKPGSPGTLVSTMECKVVDTDTGKTLPMGSRGELCFKGSMVMRGYLNNADATSEAFDAEGWLRSGDLGFVDEDGYYYVVERLKDVLKYNGHQVSPSELEALLITHPAVSEAAVVGVPHEYGDAPRALVMLAEGHHVAAEDLQEFIQGKVAPHKQLRGGIVFVTSPFPRTASGKLQRKKLNAMLANGADDSMTSSSGAGSVGEPSLPNSPVPEQPKAATTTQRAEAPTPADLKDFKDLQISKADAEPVSVPQTQSVSYAAVAAVTAPRSEDDERGALKDTSTPKRLDEDQREAQGAESDATPEIAVSPEFLPHKGHRPSVVSTTSLSTIYSQSPLESPVLSFGDASAAFGDNSAFASPSIAALKEAAKVPLPSPSNTYSEVNGSQLYNGSQGSCDMDLTCDSPSTA</sequence>
<proteinExistence type="inferred from homology"/>
<dbReference type="KEGG" id="tpal:117652876"/>
<dbReference type="Proteomes" id="UP000515158">
    <property type="component" value="Unplaced"/>
</dbReference>
<evidence type="ECO:0000313" key="8">
    <source>
        <dbReference type="Proteomes" id="UP000515158"/>
    </source>
</evidence>
<dbReference type="Gene3D" id="3.40.50.12780">
    <property type="entry name" value="N-terminal domain of ligase-like"/>
    <property type="match status" value="1"/>
</dbReference>
<comment type="subcellular location">
    <subcellularLocation>
        <location evidence="1">Peroxisome</location>
    </subcellularLocation>
</comment>
<dbReference type="FunFam" id="3.30.300.30:FF:000007">
    <property type="entry name" value="4-coumarate--CoA ligase 2"/>
    <property type="match status" value="1"/>
</dbReference>
<evidence type="ECO:0000259" key="7">
    <source>
        <dbReference type="Pfam" id="PF13193"/>
    </source>
</evidence>
<dbReference type="RefSeq" id="XP_034253943.1">
    <property type="nucleotide sequence ID" value="XM_034398052.1"/>
</dbReference>
<dbReference type="PANTHER" id="PTHR24096:SF149">
    <property type="entry name" value="AMP-BINDING DOMAIN-CONTAINING PROTEIN-RELATED"/>
    <property type="match status" value="1"/>
</dbReference>
<gene>
    <name evidence="9" type="primary">LOC117652876</name>
</gene>
<dbReference type="OrthoDB" id="10253869at2759"/>
<dbReference type="Pfam" id="PF13193">
    <property type="entry name" value="AMP-binding_C"/>
    <property type="match status" value="1"/>
</dbReference>
<dbReference type="InterPro" id="IPR045851">
    <property type="entry name" value="AMP-bd_C_sf"/>
</dbReference>
<feature type="compositionally biased region" description="Basic and acidic residues" evidence="5">
    <location>
        <begin position="282"/>
        <end position="308"/>
    </location>
</feature>
<evidence type="ECO:0000256" key="3">
    <source>
        <dbReference type="ARBA" id="ARBA00022598"/>
    </source>
</evidence>
<dbReference type="GeneID" id="117652876"/>
<dbReference type="InterPro" id="IPR000873">
    <property type="entry name" value="AMP-dep_synth/lig_dom"/>
</dbReference>
<dbReference type="Pfam" id="PF00501">
    <property type="entry name" value="AMP-binding"/>
    <property type="match status" value="1"/>
</dbReference>
<evidence type="ECO:0000256" key="4">
    <source>
        <dbReference type="ARBA" id="ARBA00023140"/>
    </source>
</evidence>
<evidence type="ECO:0000256" key="5">
    <source>
        <dbReference type="SAM" id="MobiDB-lite"/>
    </source>
</evidence>
<organism evidence="9">
    <name type="scientific">Thrips palmi</name>
    <name type="common">Melon thrips</name>
    <dbReference type="NCBI Taxonomy" id="161013"/>
    <lineage>
        <taxon>Eukaryota</taxon>
        <taxon>Metazoa</taxon>
        <taxon>Ecdysozoa</taxon>
        <taxon>Arthropoda</taxon>
        <taxon>Hexapoda</taxon>
        <taxon>Insecta</taxon>
        <taxon>Pterygota</taxon>
        <taxon>Neoptera</taxon>
        <taxon>Paraneoptera</taxon>
        <taxon>Thysanoptera</taxon>
        <taxon>Terebrantia</taxon>
        <taxon>Thripoidea</taxon>
        <taxon>Thripidae</taxon>
        <taxon>Thrips</taxon>
    </lineage>
</organism>
<evidence type="ECO:0000259" key="6">
    <source>
        <dbReference type="Pfam" id="PF00501"/>
    </source>
</evidence>
<reference evidence="9" key="1">
    <citation type="submission" date="2025-08" db="UniProtKB">
        <authorList>
            <consortium name="RefSeq"/>
        </authorList>
    </citation>
    <scope>IDENTIFICATION</scope>
    <source>
        <tissue evidence="9">Total insect</tissue>
    </source>
</reference>
<keyword evidence="4" id="KW-0576">Peroxisome</keyword>
<dbReference type="InterPro" id="IPR025110">
    <property type="entry name" value="AMP-bd_C"/>
</dbReference>
<feature type="domain" description="AMP-dependent synthetase/ligase" evidence="6">
    <location>
        <begin position="1"/>
        <end position="61"/>
    </location>
</feature>
<dbReference type="Gene3D" id="3.30.300.30">
    <property type="match status" value="1"/>
</dbReference>
<dbReference type="InParanoid" id="A0A6P9A7J1"/>
<protein>
    <submittedName>
        <fullName evidence="9">Acetyl-coenzyme A synthetase-like</fullName>
    </submittedName>
</protein>
<evidence type="ECO:0000313" key="9">
    <source>
        <dbReference type="RefSeq" id="XP_034253943.1"/>
    </source>
</evidence>
<feature type="region of interest" description="Disordered" evidence="5">
    <location>
        <begin position="278"/>
        <end position="333"/>
    </location>
</feature>
<dbReference type="GO" id="GO:0005777">
    <property type="term" value="C:peroxisome"/>
    <property type="evidence" value="ECO:0007669"/>
    <property type="project" value="UniProtKB-SubCell"/>
</dbReference>
<name>A0A6P9A7J1_THRPL</name>
<dbReference type="GO" id="GO:0016405">
    <property type="term" value="F:CoA-ligase activity"/>
    <property type="evidence" value="ECO:0007669"/>
    <property type="project" value="TreeGrafter"/>
</dbReference>
<evidence type="ECO:0000256" key="1">
    <source>
        <dbReference type="ARBA" id="ARBA00004275"/>
    </source>
</evidence>
<comment type="similarity">
    <text evidence="2">Belongs to the ATP-dependent AMP-binding enzyme family.</text>
</comment>
<evidence type="ECO:0000256" key="2">
    <source>
        <dbReference type="ARBA" id="ARBA00006432"/>
    </source>
</evidence>
<dbReference type="AlphaFoldDB" id="A0A6P9A7J1"/>
<dbReference type="InterPro" id="IPR042099">
    <property type="entry name" value="ANL_N_sf"/>
</dbReference>
<feature type="region of interest" description="Disordered" evidence="5">
    <location>
        <begin position="201"/>
        <end position="246"/>
    </location>
</feature>
<dbReference type="PANTHER" id="PTHR24096">
    <property type="entry name" value="LONG-CHAIN-FATTY-ACID--COA LIGASE"/>
    <property type="match status" value="1"/>
</dbReference>
<keyword evidence="3" id="KW-0436">Ligase</keyword>
<keyword evidence="8" id="KW-1185">Reference proteome</keyword>
<accession>A0A6P9A7J1</accession>
<dbReference type="SUPFAM" id="SSF56801">
    <property type="entry name" value="Acetyl-CoA synthetase-like"/>
    <property type="match status" value="1"/>
</dbReference>